<name>D4ZHH8_SHEVD</name>
<evidence type="ECO:0000313" key="1">
    <source>
        <dbReference type="EMBL" id="BAJ01127.1"/>
    </source>
</evidence>
<gene>
    <name evidence="1" type="ordered locus">SVI_1156</name>
</gene>
<dbReference type="HOGENOM" id="CLU_3140633_0_0_6"/>
<dbReference type="RefSeq" id="WP_013050438.1">
    <property type="nucleotide sequence ID" value="NC_014012.1"/>
</dbReference>
<dbReference type="EMBL" id="AP011177">
    <property type="protein sequence ID" value="BAJ01127.1"/>
    <property type="molecule type" value="Genomic_DNA"/>
</dbReference>
<dbReference type="AlphaFoldDB" id="D4ZHH8"/>
<dbReference type="KEGG" id="svo:SVI_1156"/>
<evidence type="ECO:0000313" key="2">
    <source>
        <dbReference type="Proteomes" id="UP000002350"/>
    </source>
</evidence>
<keyword evidence="2" id="KW-1185">Reference proteome</keyword>
<dbReference type="OrthoDB" id="6625045at2"/>
<dbReference type="Proteomes" id="UP000002350">
    <property type="component" value="Chromosome"/>
</dbReference>
<organism evidence="1 2">
    <name type="scientific">Shewanella violacea (strain JCM 10179 / CIP 106290 / LMG 19151 / DSS12)</name>
    <dbReference type="NCBI Taxonomy" id="637905"/>
    <lineage>
        <taxon>Bacteria</taxon>
        <taxon>Pseudomonadati</taxon>
        <taxon>Pseudomonadota</taxon>
        <taxon>Gammaproteobacteria</taxon>
        <taxon>Alteromonadales</taxon>
        <taxon>Shewanellaceae</taxon>
        <taxon>Shewanella</taxon>
    </lineage>
</organism>
<sequence>MNKAPKLQFPPDISVERQGKTYVIFRVGVGEIGGIVLSETAQGDTQLQP</sequence>
<proteinExistence type="predicted"/>
<protein>
    <submittedName>
        <fullName evidence="1">Uncharacterized protein</fullName>
    </submittedName>
</protein>
<reference evidence="2" key="1">
    <citation type="journal article" date="2010" name="Mol. Biosyst.">
        <title>Complete genome sequence and comparative analysis of Shewanella violacea, a psychrophilic and piezophilic bacterium from deep sea floor sediments.</title>
        <authorList>
            <person name="Aono E."/>
            <person name="Baba T."/>
            <person name="Ara T."/>
            <person name="Nishi T."/>
            <person name="Nakamichi T."/>
            <person name="Inamoto E."/>
            <person name="Toyonaga H."/>
            <person name="Hasegawa M."/>
            <person name="Takai Y."/>
            <person name="Okumura Y."/>
            <person name="Baba M."/>
            <person name="Tomita M."/>
            <person name="Kato C."/>
            <person name="Oshima T."/>
            <person name="Nakasone K."/>
            <person name="Mori H."/>
        </authorList>
    </citation>
    <scope>NUCLEOTIDE SEQUENCE [LARGE SCALE GENOMIC DNA]</scope>
    <source>
        <strain evidence="2">JCM 10179 / CIP 106290 / LMG 19151 / DSS12</strain>
    </source>
</reference>
<accession>D4ZHH8</accession>